<sequence length="89" mass="9970">MERNFLRDITSVRHKGRTSFSEQSLTKIIQQFLGYQEKFCFNTGDTRFCSSILPHKGSLSIGVSLNVVLFDWMITILLLGNNAGGPSNS</sequence>
<proteinExistence type="predicted"/>
<dbReference type="AlphaFoldDB" id="A0A4Y1RTB6"/>
<name>A0A4Y1RTB6_PRUDU</name>
<dbReference type="EMBL" id="AP019303">
    <property type="protein sequence ID" value="BBH07026.1"/>
    <property type="molecule type" value="Genomic_DNA"/>
</dbReference>
<keyword evidence="1" id="KW-1133">Transmembrane helix</keyword>
<gene>
    <name evidence="2" type="ORF">Prudu_018829</name>
</gene>
<protein>
    <submittedName>
        <fullName evidence="2">Nitrilase-like protein 1</fullName>
    </submittedName>
</protein>
<keyword evidence="1" id="KW-0812">Transmembrane</keyword>
<evidence type="ECO:0000256" key="1">
    <source>
        <dbReference type="SAM" id="Phobius"/>
    </source>
</evidence>
<feature type="transmembrane region" description="Helical" evidence="1">
    <location>
        <begin position="57"/>
        <end position="79"/>
    </location>
</feature>
<reference evidence="2" key="1">
    <citation type="journal article" date="2019" name="Science">
        <title>Mutation of a bHLH transcription factor allowed almond domestication.</title>
        <authorList>
            <person name="Sanchez-Perez R."/>
            <person name="Pavan S."/>
            <person name="Mazzeo R."/>
            <person name="Moldovan C."/>
            <person name="Aiese Cigliano R."/>
            <person name="Del Cueto J."/>
            <person name="Ricciardi F."/>
            <person name="Lotti C."/>
            <person name="Ricciardi L."/>
            <person name="Dicenta F."/>
            <person name="Lopez-Marques R.L."/>
            <person name="Lindberg Moller B."/>
        </authorList>
    </citation>
    <scope>NUCLEOTIDE SEQUENCE</scope>
</reference>
<accession>A0A4Y1RTB6</accession>
<organism evidence="2">
    <name type="scientific">Prunus dulcis</name>
    <name type="common">Almond</name>
    <name type="synonym">Amygdalus dulcis</name>
    <dbReference type="NCBI Taxonomy" id="3755"/>
    <lineage>
        <taxon>Eukaryota</taxon>
        <taxon>Viridiplantae</taxon>
        <taxon>Streptophyta</taxon>
        <taxon>Embryophyta</taxon>
        <taxon>Tracheophyta</taxon>
        <taxon>Spermatophyta</taxon>
        <taxon>Magnoliopsida</taxon>
        <taxon>eudicotyledons</taxon>
        <taxon>Gunneridae</taxon>
        <taxon>Pentapetalae</taxon>
        <taxon>rosids</taxon>
        <taxon>fabids</taxon>
        <taxon>Rosales</taxon>
        <taxon>Rosaceae</taxon>
        <taxon>Amygdaloideae</taxon>
        <taxon>Amygdaleae</taxon>
        <taxon>Prunus</taxon>
    </lineage>
</organism>
<keyword evidence="1" id="KW-0472">Membrane</keyword>
<evidence type="ECO:0000313" key="2">
    <source>
        <dbReference type="EMBL" id="BBH07026.1"/>
    </source>
</evidence>